<evidence type="ECO:0000256" key="1">
    <source>
        <dbReference type="ARBA" id="ARBA00004496"/>
    </source>
</evidence>
<dbReference type="InterPro" id="IPR036388">
    <property type="entry name" value="WH-like_DNA-bd_sf"/>
</dbReference>
<feature type="region of interest" description="Disordered" evidence="4">
    <location>
        <begin position="128"/>
        <end position="155"/>
    </location>
</feature>
<feature type="compositionally biased region" description="Polar residues" evidence="4">
    <location>
        <begin position="142"/>
        <end position="153"/>
    </location>
</feature>
<keyword evidence="6" id="KW-1185">Reference proteome</keyword>
<gene>
    <name evidence="5" type="ORF">ACE1CA_35440</name>
</gene>
<reference evidence="5 6" key="1">
    <citation type="submission" date="2024-09" db="EMBL/GenBank/DDBJ databases">
        <title>Floridaenema gen nov. (Aerosakkonemataceae, Aerosakkonematales ord. nov., Cyanobacteria) from benthic tropical and subtropical fresh waters, with the description of four new species.</title>
        <authorList>
            <person name="Moretto J.A."/>
            <person name="Berthold D.E."/>
            <person name="Lefler F.W."/>
            <person name="Huang I.-S."/>
            <person name="Laughinghouse H. IV."/>
        </authorList>
    </citation>
    <scope>NUCLEOTIDE SEQUENCE [LARGE SCALE GENOMIC DNA]</scope>
    <source>
        <strain evidence="5 6">BLCC-F167</strain>
    </source>
</reference>
<dbReference type="InterPro" id="IPR025279">
    <property type="entry name" value="NST1"/>
</dbReference>
<evidence type="ECO:0000313" key="6">
    <source>
        <dbReference type="Proteomes" id="UP001576780"/>
    </source>
</evidence>
<evidence type="ECO:0000256" key="4">
    <source>
        <dbReference type="SAM" id="MobiDB-lite"/>
    </source>
</evidence>
<dbReference type="SUPFAM" id="SSF46785">
    <property type="entry name" value="Winged helix' DNA-binding domain"/>
    <property type="match status" value="1"/>
</dbReference>
<dbReference type="InterPro" id="IPR036390">
    <property type="entry name" value="WH_DNA-bd_sf"/>
</dbReference>
<protein>
    <submittedName>
        <fullName evidence="5">Uncharacterized protein</fullName>
    </submittedName>
</protein>
<dbReference type="Gene3D" id="1.10.10.10">
    <property type="entry name" value="Winged helix-like DNA-binding domain superfamily/Winged helix DNA-binding domain"/>
    <property type="match status" value="1"/>
</dbReference>
<dbReference type="Proteomes" id="UP001576780">
    <property type="component" value="Unassembled WGS sequence"/>
</dbReference>
<dbReference type="Pfam" id="PF13945">
    <property type="entry name" value="NST1"/>
    <property type="match status" value="1"/>
</dbReference>
<comment type="caution">
    <text evidence="5">The sequence shown here is derived from an EMBL/GenBank/DDBJ whole genome shotgun (WGS) entry which is preliminary data.</text>
</comment>
<comment type="subcellular location">
    <subcellularLocation>
        <location evidence="1">Cytoplasm</location>
    </subcellularLocation>
</comment>
<organism evidence="5 6">
    <name type="scientific">Floridaenema evergladense BLCC-F167</name>
    <dbReference type="NCBI Taxonomy" id="3153639"/>
    <lineage>
        <taxon>Bacteria</taxon>
        <taxon>Bacillati</taxon>
        <taxon>Cyanobacteriota</taxon>
        <taxon>Cyanophyceae</taxon>
        <taxon>Oscillatoriophycideae</taxon>
        <taxon>Aerosakkonematales</taxon>
        <taxon>Aerosakkonemataceae</taxon>
        <taxon>Floridanema</taxon>
        <taxon>Floridanema evergladense</taxon>
    </lineage>
</organism>
<dbReference type="RefSeq" id="WP_413282072.1">
    <property type="nucleotide sequence ID" value="NZ_JBHFNT010000326.1"/>
</dbReference>
<dbReference type="EMBL" id="JBHFNT010000326">
    <property type="protein sequence ID" value="MFB2839812.1"/>
    <property type="molecule type" value="Genomic_DNA"/>
</dbReference>
<keyword evidence="3" id="KW-0175">Coiled coil</keyword>
<dbReference type="CDD" id="cd00090">
    <property type="entry name" value="HTH_ARSR"/>
    <property type="match status" value="1"/>
</dbReference>
<evidence type="ECO:0000256" key="3">
    <source>
        <dbReference type="ARBA" id="ARBA00023054"/>
    </source>
</evidence>
<accession>A0ABV4WXH9</accession>
<evidence type="ECO:0000256" key="2">
    <source>
        <dbReference type="ARBA" id="ARBA00022490"/>
    </source>
</evidence>
<keyword evidence="2" id="KW-0963">Cytoplasm</keyword>
<dbReference type="InterPro" id="IPR011991">
    <property type="entry name" value="ArsR-like_HTH"/>
</dbReference>
<evidence type="ECO:0000313" key="5">
    <source>
        <dbReference type="EMBL" id="MFB2839812.1"/>
    </source>
</evidence>
<name>A0ABV4WXH9_9CYAN</name>
<sequence length="406" mass="45886">MDKQKIDGKFYPLQHEEWIRACKELSNGARDVLYYLRTSDPYGNGIDVNASAIARDLGVNRSTVSRALMELKKEGWLDELEIISAHVRLSAKGFLFERECCKNATRDAKTQQDVQNCNDQCENATRDAKTQQAEQLEPPPCTQQANSPSPKNIKTNKDFDQTFSEATEREKNLNFWNQLNIEEKNQVIKAAQESFLPKLPQQPALPVKWIQCNSIEIATSCGIDKDSGISPSVEILYQAQEWEIEPGVPYPAFKEERVQYWIAKGEPLETATAKAGSELRNPLTAKDLWEGFLRKCDRIADQAIKAKNMGVSTPYLPPSFTEKPAITKESVMQKLTDVSPQVLVGTSTKERLNIPESKQEENKPTIDQLQKVFDNSVGKNFVKEQIEANPDWGYEIVDGRVIEIDS</sequence>
<proteinExistence type="predicted"/>